<reference evidence="2" key="2">
    <citation type="journal article" date="2015" name="Data Brief">
        <title>Shoot transcriptome of the giant reed, Arundo donax.</title>
        <authorList>
            <person name="Barrero R.A."/>
            <person name="Guerrero F.D."/>
            <person name="Moolhuijzen P."/>
            <person name="Goolsby J.A."/>
            <person name="Tidwell J."/>
            <person name="Bellgard S.E."/>
            <person name="Bellgard M.I."/>
        </authorList>
    </citation>
    <scope>NUCLEOTIDE SEQUENCE</scope>
    <source>
        <tissue evidence="2">Shoot tissue taken approximately 20 cm above the soil surface</tissue>
    </source>
</reference>
<dbReference type="AlphaFoldDB" id="A0A0A9FF44"/>
<accession>A0A0A9FF44</accession>
<evidence type="ECO:0000256" key="1">
    <source>
        <dbReference type="SAM" id="MobiDB-lite"/>
    </source>
</evidence>
<reference evidence="2" key="1">
    <citation type="submission" date="2014-09" db="EMBL/GenBank/DDBJ databases">
        <authorList>
            <person name="Magalhaes I.L.F."/>
            <person name="Oliveira U."/>
            <person name="Santos F.R."/>
            <person name="Vidigal T.H.D.A."/>
            <person name="Brescovit A.D."/>
            <person name="Santos A.J."/>
        </authorList>
    </citation>
    <scope>NUCLEOTIDE SEQUENCE</scope>
    <source>
        <tissue evidence="2">Shoot tissue taken approximately 20 cm above the soil surface</tissue>
    </source>
</reference>
<dbReference type="EMBL" id="GBRH01188037">
    <property type="protein sequence ID" value="JAE09859.1"/>
    <property type="molecule type" value="Transcribed_RNA"/>
</dbReference>
<organism evidence="2">
    <name type="scientific">Arundo donax</name>
    <name type="common">Giant reed</name>
    <name type="synonym">Donax arundinaceus</name>
    <dbReference type="NCBI Taxonomy" id="35708"/>
    <lineage>
        <taxon>Eukaryota</taxon>
        <taxon>Viridiplantae</taxon>
        <taxon>Streptophyta</taxon>
        <taxon>Embryophyta</taxon>
        <taxon>Tracheophyta</taxon>
        <taxon>Spermatophyta</taxon>
        <taxon>Magnoliopsida</taxon>
        <taxon>Liliopsida</taxon>
        <taxon>Poales</taxon>
        <taxon>Poaceae</taxon>
        <taxon>PACMAD clade</taxon>
        <taxon>Arundinoideae</taxon>
        <taxon>Arundineae</taxon>
        <taxon>Arundo</taxon>
    </lineage>
</organism>
<sequence>MSKYERFAVNLISHVFMIYGVSGRSSRYAPVSAIHPKLGASATTTRALEGVLFIAAAHPRGIMFMGHVAVPEDPLEHSGVRYPSTRGHVACDDYGEPGGSEPPTN</sequence>
<name>A0A0A9FF44_ARUDO</name>
<evidence type="ECO:0000313" key="2">
    <source>
        <dbReference type="EMBL" id="JAE09859.1"/>
    </source>
</evidence>
<feature type="region of interest" description="Disordered" evidence="1">
    <location>
        <begin position="79"/>
        <end position="105"/>
    </location>
</feature>
<proteinExistence type="predicted"/>
<protein>
    <submittedName>
        <fullName evidence="2">Uncharacterized protein</fullName>
    </submittedName>
</protein>